<accession>A0ABR0JQE3</accession>
<dbReference type="Proteomes" id="UP001345691">
    <property type="component" value="Unassembled WGS sequence"/>
</dbReference>
<organism evidence="1 2">
    <name type="scientific">Exophiala sideris</name>
    <dbReference type="NCBI Taxonomy" id="1016849"/>
    <lineage>
        <taxon>Eukaryota</taxon>
        <taxon>Fungi</taxon>
        <taxon>Dikarya</taxon>
        <taxon>Ascomycota</taxon>
        <taxon>Pezizomycotina</taxon>
        <taxon>Eurotiomycetes</taxon>
        <taxon>Chaetothyriomycetidae</taxon>
        <taxon>Chaetothyriales</taxon>
        <taxon>Herpotrichiellaceae</taxon>
        <taxon>Exophiala</taxon>
    </lineage>
</organism>
<gene>
    <name evidence="1" type="ORF">LTR69_001505</name>
</gene>
<dbReference type="EMBL" id="JAVRRF010000002">
    <property type="protein sequence ID" value="KAK5067516.1"/>
    <property type="molecule type" value="Genomic_DNA"/>
</dbReference>
<keyword evidence="2" id="KW-1185">Reference proteome</keyword>
<sequence length="93" mass="10098">MHQIAAECPVPGHFAKLLEDSVAVPLFMGAAPSKLELSRINLIDVPQPIYDRILKAIKFDGEEADVEFKEGDVVDGEADVVGEEADVEMEGTM</sequence>
<comment type="caution">
    <text evidence="1">The sequence shown here is derived from an EMBL/GenBank/DDBJ whole genome shotgun (WGS) entry which is preliminary data.</text>
</comment>
<reference evidence="1 2" key="1">
    <citation type="submission" date="2023-08" db="EMBL/GenBank/DDBJ databases">
        <title>Black Yeasts Isolated from many extreme environments.</title>
        <authorList>
            <person name="Coleine C."/>
            <person name="Stajich J.E."/>
            <person name="Selbmann L."/>
        </authorList>
    </citation>
    <scope>NUCLEOTIDE SEQUENCE [LARGE SCALE GENOMIC DNA]</scope>
    <source>
        <strain evidence="1 2">CCFEE 6328</strain>
    </source>
</reference>
<name>A0ABR0JQE3_9EURO</name>
<evidence type="ECO:0000313" key="2">
    <source>
        <dbReference type="Proteomes" id="UP001345691"/>
    </source>
</evidence>
<proteinExistence type="predicted"/>
<evidence type="ECO:0000313" key="1">
    <source>
        <dbReference type="EMBL" id="KAK5067516.1"/>
    </source>
</evidence>
<protein>
    <submittedName>
        <fullName evidence="1">Uncharacterized protein</fullName>
    </submittedName>
</protein>